<dbReference type="PROSITE" id="PS51462">
    <property type="entry name" value="NUDIX"/>
    <property type="match status" value="1"/>
</dbReference>
<keyword evidence="6" id="KW-0464">Manganese</keyword>
<evidence type="ECO:0000256" key="3">
    <source>
        <dbReference type="ARBA" id="ARBA00022723"/>
    </source>
</evidence>
<keyword evidence="3" id="KW-0479">Metal-binding</keyword>
<sequence>MSVAGDNTTESAAQPKPAATVLLLRDDPAPPPGRAPLQVFLQRRVKQMAFAGGMTVFPGGSVDPSDVPDAERWAGPDPTEWAELIGVTPEVAGQAVSAAVREVFEETGVLLAGPPGGEPGSLTAQAPLWRKQLTEHTLSLAQVLVDSGYVLRSDLLRTWAHWVTPPQEGRRYDTIFFVAGMPAGQEADAHTTEAVEATWWYPEDALAAFDTGEMTLMPPTLLSLRDLSAFSTTAEALAGCAGRDMTPVHPKFRKDDAGVRYVILPDGSEHQFAPARSA</sequence>
<keyword evidence="4 9" id="KW-0378">Hydrolase</keyword>
<dbReference type="AlphaFoldDB" id="A0A9W6KXV0"/>
<evidence type="ECO:0000313" key="9">
    <source>
        <dbReference type="EMBL" id="GLL09262.1"/>
    </source>
</evidence>
<keyword evidence="5" id="KW-0460">Magnesium</keyword>
<dbReference type="EMBL" id="BSFQ01000001">
    <property type="protein sequence ID" value="GLL09262.1"/>
    <property type="molecule type" value="Genomic_DNA"/>
</dbReference>
<evidence type="ECO:0000256" key="4">
    <source>
        <dbReference type="ARBA" id="ARBA00022801"/>
    </source>
</evidence>
<dbReference type="Proteomes" id="UP001143463">
    <property type="component" value="Unassembled WGS sequence"/>
</dbReference>
<dbReference type="InterPro" id="IPR015797">
    <property type="entry name" value="NUDIX_hydrolase-like_dom_sf"/>
</dbReference>
<dbReference type="PANTHER" id="PTHR12318:SF0">
    <property type="entry name" value="ACYL-COENZYME A DIPHOSPHATASE NUDT19"/>
    <property type="match status" value="1"/>
</dbReference>
<evidence type="ECO:0000259" key="8">
    <source>
        <dbReference type="PROSITE" id="PS51462"/>
    </source>
</evidence>
<feature type="compositionally biased region" description="Polar residues" evidence="7">
    <location>
        <begin position="1"/>
        <end position="12"/>
    </location>
</feature>
<dbReference type="SUPFAM" id="SSF55811">
    <property type="entry name" value="Nudix"/>
    <property type="match status" value="1"/>
</dbReference>
<gene>
    <name evidence="9" type="ORF">GCM10017577_04020</name>
</gene>
<dbReference type="RefSeq" id="WP_037041893.1">
    <property type="nucleotide sequence ID" value="NZ_BAAAUZ010000015.1"/>
</dbReference>
<protein>
    <submittedName>
        <fullName evidence="9">NUDIX hydrolase</fullName>
    </submittedName>
</protein>
<reference evidence="9" key="2">
    <citation type="submission" date="2023-01" db="EMBL/GenBank/DDBJ databases">
        <authorList>
            <person name="Sun Q."/>
            <person name="Evtushenko L."/>
        </authorList>
    </citation>
    <scope>NUCLEOTIDE SEQUENCE</scope>
    <source>
        <strain evidence="9">VKM Ac-1069</strain>
    </source>
</reference>
<comment type="cofactor">
    <cofactor evidence="2">
        <name>Mg(2+)</name>
        <dbReference type="ChEBI" id="CHEBI:18420"/>
    </cofactor>
</comment>
<comment type="caution">
    <text evidence="9">The sequence shown here is derived from an EMBL/GenBank/DDBJ whole genome shotgun (WGS) entry which is preliminary data.</text>
</comment>
<reference evidence="9" key="1">
    <citation type="journal article" date="2014" name="Int. J. Syst. Evol. Microbiol.">
        <title>Complete genome sequence of Corynebacterium casei LMG S-19264T (=DSM 44701T), isolated from a smear-ripened cheese.</title>
        <authorList>
            <consortium name="US DOE Joint Genome Institute (JGI-PGF)"/>
            <person name="Walter F."/>
            <person name="Albersmeier A."/>
            <person name="Kalinowski J."/>
            <person name="Ruckert C."/>
        </authorList>
    </citation>
    <scope>NUCLEOTIDE SEQUENCE</scope>
    <source>
        <strain evidence="9">VKM Ac-1069</strain>
    </source>
</reference>
<dbReference type="CDD" id="cd18870">
    <property type="entry name" value="NUDIX_AcylCoAdiphos_Nudt19"/>
    <property type="match status" value="1"/>
</dbReference>
<proteinExistence type="predicted"/>
<evidence type="ECO:0000313" key="10">
    <source>
        <dbReference type="Proteomes" id="UP001143463"/>
    </source>
</evidence>
<evidence type="ECO:0000256" key="6">
    <source>
        <dbReference type="ARBA" id="ARBA00023211"/>
    </source>
</evidence>
<comment type="cofactor">
    <cofactor evidence="1">
        <name>Mn(2+)</name>
        <dbReference type="ChEBI" id="CHEBI:29035"/>
    </cofactor>
</comment>
<name>A0A9W6KXV0_9PSEU</name>
<evidence type="ECO:0000256" key="7">
    <source>
        <dbReference type="SAM" id="MobiDB-lite"/>
    </source>
</evidence>
<keyword evidence="10" id="KW-1185">Reference proteome</keyword>
<evidence type="ECO:0000256" key="5">
    <source>
        <dbReference type="ARBA" id="ARBA00022842"/>
    </source>
</evidence>
<dbReference type="GO" id="GO:0046872">
    <property type="term" value="F:metal ion binding"/>
    <property type="evidence" value="ECO:0007669"/>
    <property type="project" value="UniProtKB-KW"/>
</dbReference>
<dbReference type="GO" id="GO:0016818">
    <property type="term" value="F:hydrolase activity, acting on acid anhydrides, in phosphorus-containing anhydrides"/>
    <property type="evidence" value="ECO:0007669"/>
    <property type="project" value="InterPro"/>
</dbReference>
<evidence type="ECO:0000256" key="1">
    <source>
        <dbReference type="ARBA" id="ARBA00001936"/>
    </source>
</evidence>
<accession>A0A9W6KXV0</accession>
<feature type="region of interest" description="Disordered" evidence="7">
    <location>
        <begin position="1"/>
        <end position="30"/>
    </location>
</feature>
<dbReference type="PANTHER" id="PTHR12318">
    <property type="entry name" value="TESTOSTERONE-REGULATED PROTEIN RP2"/>
    <property type="match status" value="1"/>
</dbReference>
<evidence type="ECO:0000256" key="2">
    <source>
        <dbReference type="ARBA" id="ARBA00001946"/>
    </source>
</evidence>
<feature type="domain" description="Nudix hydrolase" evidence="8">
    <location>
        <begin position="15"/>
        <end position="222"/>
    </location>
</feature>
<organism evidence="9 10">
    <name type="scientific">Pseudonocardia halophobica</name>
    <dbReference type="NCBI Taxonomy" id="29401"/>
    <lineage>
        <taxon>Bacteria</taxon>
        <taxon>Bacillati</taxon>
        <taxon>Actinomycetota</taxon>
        <taxon>Actinomycetes</taxon>
        <taxon>Pseudonocardiales</taxon>
        <taxon>Pseudonocardiaceae</taxon>
        <taxon>Pseudonocardia</taxon>
    </lineage>
</organism>
<dbReference type="InterPro" id="IPR000086">
    <property type="entry name" value="NUDIX_hydrolase_dom"/>
</dbReference>
<dbReference type="Gene3D" id="3.90.79.10">
    <property type="entry name" value="Nucleoside Triphosphate Pyrophosphohydrolase"/>
    <property type="match status" value="1"/>
</dbReference>
<dbReference type="InterPro" id="IPR039121">
    <property type="entry name" value="NUDT19"/>
</dbReference>